<organism evidence="1 2">
    <name type="scientific">Tritonibacter horizontis</name>
    <dbReference type="NCBI Taxonomy" id="1768241"/>
    <lineage>
        <taxon>Bacteria</taxon>
        <taxon>Pseudomonadati</taxon>
        <taxon>Pseudomonadota</taxon>
        <taxon>Alphaproteobacteria</taxon>
        <taxon>Rhodobacterales</taxon>
        <taxon>Paracoccaceae</taxon>
        <taxon>Tritonibacter</taxon>
    </lineage>
</organism>
<dbReference type="Proteomes" id="UP000068382">
    <property type="component" value="Unassembled WGS sequence"/>
</dbReference>
<dbReference type="OrthoDB" id="2942778at2"/>
<gene>
    <name evidence="1" type="ORF">TRIHO_00340</name>
</gene>
<sequence>MDKETFAKRLAQSMTHTSESLVAGAQHPTGRGVSAERSALAAWLHGLDDEGRKWVHHLVDEGVHAGVFGLLCVLDHVRFVEDGDQKGSFTLTYTAPTGAQTQINPDKGEMLHDLYNGLRREAQK</sequence>
<evidence type="ECO:0000313" key="2">
    <source>
        <dbReference type="Proteomes" id="UP000068382"/>
    </source>
</evidence>
<evidence type="ECO:0000313" key="1">
    <source>
        <dbReference type="EMBL" id="KUP95076.1"/>
    </source>
</evidence>
<keyword evidence="2" id="KW-1185">Reference proteome</keyword>
<name>A0A132C3H3_9RHOB</name>
<comment type="caution">
    <text evidence="1">The sequence shown here is derived from an EMBL/GenBank/DDBJ whole genome shotgun (WGS) entry which is preliminary data.</text>
</comment>
<accession>A0A132C3H3</accession>
<protein>
    <submittedName>
        <fullName evidence="1">Uncharacterized protein</fullName>
    </submittedName>
</protein>
<dbReference type="EMBL" id="LPUY01000005">
    <property type="protein sequence ID" value="KUP95076.1"/>
    <property type="molecule type" value="Genomic_DNA"/>
</dbReference>
<dbReference type="AlphaFoldDB" id="A0A132C3H3"/>
<proteinExistence type="predicted"/>
<dbReference type="RefSeq" id="WP_068239060.1">
    <property type="nucleotide sequence ID" value="NZ_LPUY01000005.1"/>
</dbReference>
<reference evidence="1 2" key="1">
    <citation type="submission" date="2015-12" db="EMBL/GenBank/DDBJ databases">
        <title>Genome sequence of the marine Rhodobacteraceae strain O3.65, Candidatus Tritonibacter horizontis.</title>
        <authorList>
            <person name="Poehlein A."/>
            <person name="Giebel H.A."/>
            <person name="Voget S."/>
            <person name="Brinkhoff T."/>
        </authorList>
    </citation>
    <scope>NUCLEOTIDE SEQUENCE [LARGE SCALE GENOMIC DNA]</scope>
    <source>
        <strain evidence="1 2">O3.65</strain>
    </source>
</reference>